<keyword evidence="3" id="KW-0325">Glycoprotein</keyword>
<accession>A0A5C6D4S5</accession>
<dbReference type="InterPro" id="IPR002105">
    <property type="entry name" value="Dockerin_1_rpt"/>
</dbReference>
<name>A0A5C6D4S5_9BACT</name>
<dbReference type="RefSeq" id="WP_146530742.1">
    <property type="nucleotide sequence ID" value="NZ_SJPV01000015.1"/>
</dbReference>
<evidence type="ECO:0000313" key="5">
    <source>
        <dbReference type="EMBL" id="TWU31778.1"/>
    </source>
</evidence>
<dbReference type="GO" id="GO:0000272">
    <property type="term" value="P:polysaccharide catabolic process"/>
    <property type="evidence" value="ECO:0007669"/>
    <property type="project" value="InterPro"/>
</dbReference>
<feature type="region of interest" description="Disordered" evidence="4">
    <location>
        <begin position="6300"/>
        <end position="6322"/>
    </location>
</feature>
<dbReference type="Gene3D" id="2.60.120.560">
    <property type="entry name" value="Exo-inulinase, domain 1"/>
    <property type="match status" value="1"/>
</dbReference>
<evidence type="ECO:0000313" key="6">
    <source>
        <dbReference type="Proteomes" id="UP000319143"/>
    </source>
</evidence>
<dbReference type="SMART" id="SM00191">
    <property type="entry name" value="Int_alpha"/>
    <property type="match status" value="5"/>
</dbReference>
<comment type="caution">
    <text evidence="5">The sequence shown here is derived from an EMBL/GenBank/DDBJ whole genome shotgun (WGS) entry which is preliminary data.</text>
</comment>
<organism evidence="5 6">
    <name type="scientific">Novipirellula artificiosorum</name>
    <dbReference type="NCBI Taxonomy" id="2528016"/>
    <lineage>
        <taxon>Bacteria</taxon>
        <taxon>Pseudomonadati</taxon>
        <taxon>Planctomycetota</taxon>
        <taxon>Planctomycetia</taxon>
        <taxon>Pirellulales</taxon>
        <taxon>Pirellulaceae</taxon>
        <taxon>Novipirellula</taxon>
    </lineage>
</organism>
<gene>
    <name evidence="5" type="ORF">Poly41_60130</name>
</gene>
<sequence length="6352" mass="665637">MTLQMLGASSGRQRRKRARSIRQLHLRRHHFRILLLETLEERHLLSATPLDFHEVADALRDDTIKTATVVTHGFQLAANGGDSLIELADAISARVETAYPDDPVWFLDYDIPDEGQTGVFDGSKTTLPDASSESGHVVLLFDWSVESNEASAGWGAAAGEALFTMLVGLGIVDVDPAPTDPNPTLHFIGHSFGTAVTSEAIERLARFEVPVDQVTYLDPHDFNQGIGFDGEQELSTLGLPAGYGATVWDNVEFADVYYQTEFLPDGRPIPGAFNTFVNDEVGGLHAHSNVWDEYYIGTVRDDTSTTGYAYSSVARSQASIDRPSGNFFQAQHHQHSEDILANSTPTEARLNTAATSDQLTRDDLVTGKWKPLWQPTTIANGTLKYGDDERDIISYGSNLVPGWSHHGGGGPAKAVEMPDGFLGIELTASDHWREHNRFYVAPDVGQIGFDVNVPVSSDTTDLLVRLVTADGGDVFENEWRFDLQDAFTQSISIPADHKNRVNRIRFELISDTEPIDATVQVHEVRLAPQTTIISGDFEIDGTVLLEYAGNVVFDATSVVTGKVDDLPDDLILDVEGSVTFLGQVSGLRDVIVNATDKIIVGPDAGGSDVIISTRKIASGDVMTAVSTGDSGDIEFTSEEIVLHSGAKLLAHVEDGSSHAPGDITLQAVDRELREVTLLSPLDVNTNAASIRIDGAEIQGGDIRMTADAVDTHLYGDLGAYSDKALESLVDLLDQIPDLAISSVFGISGQVAIHHADATITLTDSTITGAGSVQVGSNAKSDASLHTVSLNGTMTDGSFTVAVGYGEAHSTALTTIDNTQIVAGGPVDITSHAETEAFVKARTSSNLTGPSNPKNISLAAAVANTSETSHVTVSETANIISQNDSVNVGATGEVVNFAWSQPTIYEDGTVATAFSFGFDEADVTTRVDGTIDAAGGVGNTFDARDVNDASGLGDVDYDADTIRILNHGFTDGQQVRYFAGEADAPLGKIDAPRIGGLQDNSEDDEAVYYVQVIDDNTIQLAKAPTIELGTGNLRLGQEPQHAFGKLDLVSFDSSGVSPENETVTFAEPHGLQDDQAVTYLGPDQNEESQSVGVGGLEQGKTYYIITVPGNDMAIRLATSPGGELLDLTGPGVGAHAFLYESRHREFAPRQAIDDKSNTITFEVDHGFSTGDAVIYHTDPTLTSENTFEDEPVAELDVPIDGLSDGSLYFVVKSDDVTVRLVSSKKAALDAAAIDLQEAALLLGESPGDAHVLTSSRNLTGISVHASLDATNAVNANATITGEPFSWTNVGDADRMVQPEEIFGVISNLTDVAKNIFNMQPTKSPTQAGADFGIAGAIGINYADHDVQAIVGPTASLQSSKEIHILGEINEASQTVSVSDASKPEDADASASVAVAVGLGIFDNTAKSLVEGSVIDAGGEIAVDAAVDYGFLIANPWTAINPVDFLKQAGPAGFGYLNDGTLGFASNLFNTWVMTSASQSEVAGGGSFAVNLYDNTSEARIKNGARINTNEDSRFRTGNQVVGVDAAIDMDLIGVAGVGGLGLTVENLLFQPAKNLFTKDSPLESLKSLVNPFGAEGDKGGIGASFLVEVMNNATEAVIESGTQVYAGWARDFNPNTPGVIDDNWMTLTERVDLATGTELVYRADPAGMAIGNLVDGQTYFVILDEQDPYKIRLAVSPTDATAGTAIELQPGEGMAGLHRLLFDCLSVDANTDIFDLAIAQAGGKASSFAVAGAFAIAVQNNKTKAHIDSGAIVDADGTIHVSALDDLTRVGVTGGVVAGANVGVGVSVSVNDLTRITQAYIGTEFDPDSPLDTSADTGTTVTAAGAISVDALATGALWTASVAAAVTGTAPSEKELIDNERVKNAPAKAQTILGETGQTYELKVGVGVAGDVSVNILDEDTYAYLNDTGTITAGGQVDVSSLNDTALWSLAGSVAISLKGEKTSLGIAGSISVNNVTSDTRSFIAGATIGADSLAVLARRKGGIRSLTASGAGAPLKEGVALAGSVSVNVVHDTVEAYLAETTTSLAADSSVIAVNECQIWAIGGAAAWGGKAGVGVGVAVNVMGSDSKPNVTQAYIHGSTVMVTDGALEVSAANENPATDSRIIAITGSLGVGTGPSSFAGAGTLSVNAIANDTKAFVAGSTLTTQSEATTGDGGWIELNATDHSKILADAGAFSIALTKGKGLSLGAAIADNEIANETEVYIEDSNVTADGYVELAADSTATIEALTLAGVLTASASGDDSGVAGAVGGAGSSNHVANVIEACITGNSLITASAGDVTLTATDNSTIKADAGGFAFAFGAGKSTSGALSIGASFAHNEIENQVRAYISGLTVPQDANVAVVSAAGDVALLANSEAIIEAVTVGVAIAAGGSASGLGLAGSGAGALAHNEIANTVEAFTATAGTFATNGGDLKLTAQDDSNITARGYGGAIAVGASLKSVGAAAAVGLSIARNEIANTVRAAIDQTDLPDTSKTVVLPFGGLQVFARSNSSIVAKSLAASLSVGAGKNAGLAWSGGGAVSTNSITTDTNAYLKEVELESADDAVLDASNTSEIHADVVALAAALGASAGTLGGAAAIGASVARNYIGYDLGGNRPAQGQPQAQVRAYVENSDITVTSGGFTQVAIAAPTIRSTVASGSAAVAGSLQGGAIGSSGSGADARNRIAMQVRATIDAAADIDADWIAVITNDVSTISADVGAVALAASFALRGSLAQSIGVSLATNEIRNEVEAYIRGGSNVVARSGPVDLYAVEDASIHATSTAAAVSLAIAQGALAISGAGANATNLIGNRVHAFVDGSSVTTAVQDVIVIAHSTSSITAEVDAVSASAALGGIAVAGSVGVTIAENLIAEENEVLAYLRGSTVTSAGDVVVKAESTESVSSKSLAASIAVATAGPSASGAGTSTKNVLETKVHAYLQDTAVVASGDIEITAKSSSAIIEASAIGTAIGFSLAGPSFAVAVSTVENRIAGDVLAYASESETESERQVKANGNITIAAAAVQADVVDVSAVTASISKGSYSVSGGGIDINNTVENSVNAHITGDLDLVAAGQVSVSAVENASLAGDATTVSIAASLGAALGVALVHNEIASTILASVNQASVTSANTLISSESQANVEKTISAGISASALAAQGNKAKAVIKTNVGASTTHATLTSTGDISIVAIANNTANADATGGAFGAVAGGAMLADVSLGEVDEETGIILAKHIVEAVAGDDTKIQARALRITANTTDDLLAESIAAAGGVVAGAGAASKVTSVSETRADIGVNVMIAVDAFEMNARHDQDFDASADSLALALATGSGAEVANMIANSVIVDVAAGASVTAGSIQISAYNQLDKDRFRFSNNLRSGSVAAAGATLLASNTRIGNQAVVNVGTAASLQVDGDNAAPGVFRIEAVNDISALDSVRIETVSGYGAAVGVSEVIANTLAVINVNDATLESTAGDVYLTAKTDANIHSTANLLVATAVTGVSGAESTADANLLNAVNVDGATIKGRDIHLLAGRNSEGQINLIDTRANTELTTISMLPNIAIPKPTANVREDNHVKILGESTIQAIEDVYLVTDGGFGGADRRNADGVALSLSLIPYGFPIPSHGEDVNTNTVMIDDLASVEAGVNHHAEMLIKSVVLEGFDVTRLEKDLSDRLLSPAEKVDEGLEDTDSEYEYIALQTGQIAFNVFDGTVVQVVEDEEGEPVAGNGEVGGLYRYTAEIEGAVQVVLHAEDYEDPDRWEKIQPDYDLNDPPENPVDLNTDQIVRTEDDMLFQFVGADGTTVDFGNETFEDPTQWIQLVPAIYRSDMARAYVNVLKNKFYVVKPTKLDPPTMSLQDMGGLLVAQRARILDWITNHSSNAEAVARYQIQLELVDRTLMELGLMEIIVDPDTGEAIQIVNEGLDVLFVDLPDIYAAPGSIFIEADTAYQDAIDSLVQDQLVAQAGAGIRVSNQSPFSMTVGDAVIGDTRRAMVVDGEYVVLSPGNVYFNGEGLTQTEDPPDKTIVVTQEPASRECSDYGLDPCILESVSHDVYVLGEVVNESGDVVITNLDGSINVAKEIRGENVRINAGLDFNLNTDDWFHNSDPRQSADFDYFRQQVYNPQGALTTNAYSERLFSLGGGELVATLSDPTLDDPTLSARDGFGYAVAGSGNTMFVGVPDDDNGEEKAGVVYIFDVTTGTLLDKLVSPEPQSGANFGTSVAVSGSTLVVGEPRRAIDGRYPGAAYVYDLTSLDAAPLTLEGPDSPDFPEFGQQVAIAENTIVVAATIVEAVYIFDATTGDLLQTLLNPEQQTGTFFGESIAVSEDKVVVGAPGRHNNTNSGAAYVFDLSNPQAAPRILENPDFDDPRSFGISVAVSGDRVLVGASENDDRAGTAYVFDVTTGLLQQRLKSPEPQKDALFGHSVAMSDDTVVVGALLRDVNGAVDIGTAFVYDLADPRTGPLVLDNPTPTTDDSYAWTVATWDNLIAVGSFNQNIGGEVHVFGNRSEPPSSAIRAEGRVAVTAKYLNINGLIQSGVQTVTLHVAPGFSSASTTSLVDRDGNPLQGIYFGGDGVPVDGYVKVEGEDKRIIVDDIVPAGGEIFLAGQILSTGGGQLDVAHGYANVDIDNQSDYELVVNRIDTTKKRPGKVTIVDTARLQKVEYVIDEADGQRVIWETVYQGAPGEGNGAISGIVYDDGTSQDHSVDAPLVYQPRGGLQYVWTEGQEKSTITKRTYEDRSFNLLGFDWDGLVSDRNLKSIETFNRDEYPLLESEVLAAPPDYDLTLLSEDFNDGDVEVWASSSNPYSDRWTVVDQVANQSSDWHVTSGRLTQSSNIYSWLDPARLGTYLYYDASEALRWKDYELNVDVHGTDDDGVGVLFHYTDRDNYYKLDMDAQRGFTRLFKVKNGVQVTIEPDSSSDWVSYMVNVKFHLTLQVRGNETVVLIDGEEVRRYSDSDLPLTSGTVALYCWGQEGVTFDNLNVHDLSPPLIEQLTPGQVVKVGEGGLYRYQGPVATDVDLGAEDFRDSSRWTADVEPPAYADGTAYTIQYVLQKDTDVELIPNVTVIEVVVDFNEGGVVGHKYLYVGDPDEVVLSEQDYSDTDNWEDVTGNTAYPNATYTSDFVNSTHSQVTTVSGGGWLRYKTVRTITTDIVGEKDYYTHTLAADLPVAISFLHGSTTPSINIVSAQDLSFRRTVSSPSGGTVSFTSVHGDMVFADAAAVLGTMPTIRAEEGSLRANIEGAGPTPGTLSAEGLGRSSVIQSLNLTAKDDIDIRAVYDPLGNQSRTFIVGQVISTDGNVILHAPDGIYAFDGSSLVSGNRIELDAGDGGVGNADRPLLVDSDLLGSGGVAANADQDIFLRELTGDLRLVQPQSWQDVRASVYSAYGNVELRVDSGSIIDAFYEEFEPRTQEEIDASNKTMQLTGDLAREAAETAIRSEEIRQTQLYHDYWRHYRKATASGVARETAIAVINEANDEVHTGLPHQLQTGDELFFRFGLDLTNQDYTDATRWQAKPDFDLATLSPGQLVDLEIGQIIRATRGVLYRFSDVDAEDVELGAENFDNFLRWVEITPDYDLQADWELQTVTGPVDLEPGQQVKTLDGKFYRYQGAATEDVDLNSIDFTNAQDWLEITAASGAPARVNNGSLVATADGGVYEYRGGDLPDTNLHEELAYYAVVKTDTTLQLASSRYGAVLAGQEEGGELVDLLLGSGSDFGQIGLIEYSYEFLALNDPELADVPEEFQTAHETYGNGQYDPGFVFQLSSEERLRRLEARTFDSNSLSSPVADSLFGFLFPTSSSIGDTSTATEQTNILGLTVTLVTPAGAIGRVEQPMEISLTNGFEQLGEQERRALAAAAKEDVMAVHYAVYQYLGEAQTVDLGEANFEDPSLWAQQQPHHVTTGDTQVESVDTGDVVQVTIPQNDAGEPQFGIYRYLGQAARPLDLSLQNYRDASEWQALAEFDTSEGELELGTGARVGRLESLTIDIWNDVDVHSENGLVIQAWDHVAVGSPDDLPIDSITANGAVRVRSLGDLTLNAAGGSFITSVDAAVTLQSGGHVLLSEASRIVAETSLTIAGGWDDAGFENGVIIQILGQFDAADAEILGGINDDTIYVHDFGVVATDARAGYDELHYVGLDPLTLNTATASHLFGIESLILDGSTGSQLDFLSDALTTMVGNGVLRLTHDAGDPITYTGDWTIDAPAFDDGLFVHILHSGAGTLEIANTRPWQNPLDIYDVGYDGSVSAIDALRIINRLADPDSELPTPSQTDNPFRYYYDVTGDNRVTALDALKVINRLAVHSNASPEGESADSNHRTHLFLGSQIASSDEDKETPLVEGLPVITELRSNPSAQPEFPGFVPPSRASSESLQQMNHDTIDEFFRDLEETMLKGSILAATES</sequence>
<dbReference type="GO" id="GO:0004553">
    <property type="term" value="F:hydrolase activity, hydrolyzing O-glycosyl compounds"/>
    <property type="evidence" value="ECO:0007669"/>
    <property type="project" value="InterPro"/>
</dbReference>
<dbReference type="InterPro" id="IPR013517">
    <property type="entry name" value="FG-GAP"/>
</dbReference>
<dbReference type="PANTHER" id="PTHR36220:SF1">
    <property type="entry name" value="GAMMA TUBULIN COMPLEX COMPONENT C-TERMINAL DOMAIN-CONTAINING PROTEIN"/>
    <property type="match status" value="1"/>
</dbReference>
<dbReference type="Gene3D" id="2.130.10.130">
    <property type="entry name" value="Integrin alpha, N-terminal"/>
    <property type="match status" value="2"/>
</dbReference>
<protein>
    <submittedName>
        <fullName evidence="5">Uncharacterized protein</fullName>
    </submittedName>
</protein>
<keyword evidence="1" id="KW-0732">Signal</keyword>
<dbReference type="InterPro" id="IPR047881">
    <property type="entry name" value="LktA_repeat"/>
</dbReference>
<dbReference type="InterPro" id="IPR011043">
    <property type="entry name" value="Gal_Oxase/kelch_b-propeller"/>
</dbReference>
<dbReference type="NCBIfam" id="NF012206">
    <property type="entry name" value="LktA_tand_53"/>
    <property type="match status" value="13"/>
</dbReference>
<dbReference type="OrthoDB" id="292311at2"/>
<keyword evidence="2" id="KW-0677">Repeat</keyword>
<dbReference type="Proteomes" id="UP000319143">
    <property type="component" value="Unassembled WGS sequence"/>
</dbReference>
<evidence type="ECO:0000256" key="1">
    <source>
        <dbReference type="ARBA" id="ARBA00022729"/>
    </source>
</evidence>
<reference evidence="5 6" key="1">
    <citation type="submission" date="2019-02" db="EMBL/GenBank/DDBJ databases">
        <title>Deep-cultivation of Planctomycetes and their phenomic and genomic characterization uncovers novel biology.</title>
        <authorList>
            <person name="Wiegand S."/>
            <person name="Jogler M."/>
            <person name="Boedeker C."/>
            <person name="Pinto D."/>
            <person name="Vollmers J."/>
            <person name="Rivas-Marin E."/>
            <person name="Kohn T."/>
            <person name="Peeters S.H."/>
            <person name="Heuer A."/>
            <person name="Rast P."/>
            <person name="Oberbeckmann S."/>
            <person name="Bunk B."/>
            <person name="Jeske O."/>
            <person name="Meyerdierks A."/>
            <person name="Storesund J.E."/>
            <person name="Kallscheuer N."/>
            <person name="Luecker S."/>
            <person name="Lage O.M."/>
            <person name="Pohl T."/>
            <person name="Merkel B.J."/>
            <person name="Hornburger P."/>
            <person name="Mueller R.-W."/>
            <person name="Bruemmer F."/>
            <person name="Labrenz M."/>
            <person name="Spormann A.M."/>
            <person name="Op Den Camp H."/>
            <person name="Overmann J."/>
            <person name="Amann R."/>
            <person name="Jetten M.S.M."/>
            <person name="Mascher T."/>
            <person name="Medema M.H."/>
            <person name="Devos D.P."/>
            <person name="Kaster A.-K."/>
            <person name="Ovreas L."/>
            <person name="Rohde M."/>
            <person name="Galperin M.Y."/>
            <person name="Jogler C."/>
        </authorList>
    </citation>
    <scope>NUCLEOTIDE SEQUENCE [LARGE SCALE GENOMIC DNA]</scope>
    <source>
        <strain evidence="5 6">Poly41</strain>
    </source>
</reference>
<dbReference type="Pfam" id="PF14312">
    <property type="entry name" value="FG-GAP_2"/>
    <property type="match status" value="5"/>
</dbReference>
<evidence type="ECO:0000256" key="3">
    <source>
        <dbReference type="ARBA" id="ARBA00023180"/>
    </source>
</evidence>
<dbReference type="InterPro" id="IPR028994">
    <property type="entry name" value="Integrin_alpha_N"/>
</dbReference>
<evidence type="ECO:0000256" key="4">
    <source>
        <dbReference type="SAM" id="MobiDB-lite"/>
    </source>
</evidence>
<dbReference type="SUPFAM" id="SSF50965">
    <property type="entry name" value="Galactose oxidase, central domain"/>
    <property type="match status" value="1"/>
</dbReference>
<dbReference type="Pfam" id="PF00404">
    <property type="entry name" value="Dockerin_1"/>
    <property type="match status" value="1"/>
</dbReference>
<proteinExistence type="predicted"/>
<keyword evidence="6" id="KW-1185">Reference proteome</keyword>
<evidence type="ECO:0000256" key="2">
    <source>
        <dbReference type="ARBA" id="ARBA00022737"/>
    </source>
</evidence>
<dbReference type="InterPro" id="IPR013519">
    <property type="entry name" value="Int_alpha_beta-p"/>
</dbReference>
<dbReference type="PROSITE" id="PS51470">
    <property type="entry name" value="FG_GAP"/>
    <property type="match status" value="2"/>
</dbReference>
<dbReference type="EMBL" id="SJPV01000015">
    <property type="protein sequence ID" value="TWU31778.1"/>
    <property type="molecule type" value="Genomic_DNA"/>
</dbReference>
<dbReference type="PANTHER" id="PTHR36220">
    <property type="entry name" value="UNNAMED PRODUCT"/>
    <property type="match status" value="1"/>
</dbReference>